<comment type="catalytic activity">
    <reaction evidence="16">
        <text>a 5'-end (N(2),N(7)-dimethyl 5'-triphosphoguanosine)-ribonucleoside in snRNA + S-adenosyl-L-methionine = a 5'-end (N(2),N(2),N(7)-trimethyl 5'-triphosphoguanosine)-ribonucleoside in snRNA + S-adenosyl-L-homocysteine + H(+)</text>
        <dbReference type="Rhea" id="RHEA:78479"/>
        <dbReference type="Rhea" id="RHEA-COMP:19087"/>
        <dbReference type="Rhea" id="RHEA-COMP:19089"/>
        <dbReference type="ChEBI" id="CHEBI:15378"/>
        <dbReference type="ChEBI" id="CHEBI:57856"/>
        <dbReference type="ChEBI" id="CHEBI:59789"/>
        <dbReference type="ChEBI" id="CHEBI:167623"/>
        <dbReference type="ChEBI" id="CHEBI:172880"/>
    </reaction>
    <physiologicalReaction direction="left-to-right" evidence="16">
        <dbReference type="Rhea" id="RHEA:78480"/>
    </physiologicalReaction>
</comment>
<evidence type="ECO:0000256" key="15">
    <source>
        <dbReference type="ARBA" id="ARBA00048740"/>
    </source>
</evidence>
<comment type="subcellular location">
    <subcellularLocation>
        <location evidence="2">Cytoplasm</location>
    </subcellularLocation>
    <subcellularLocation>
        <location evidence="1">Nucleus</location>
        <location evidence="1">Cajal body</location>
    </subcellularLocation>
    <subcellularLocation>
        <location evidence="3">Nucleus</location>
        <location evidence="3">Nucleolus</location>
    </subcellularLocation>
</comment>
<keyword evidence="6" id="KW-0597">Phosphoprotein</keyword>
<dbReference type="OrthoDB" id="194443at2759"/>
<evidence type="ECO:0000256" key="17">
    <source>
        <dbReference type="ARBA" id="ARBA00049075"/>
    </source>
</evidence>
<evidence type="ECO:0000256" key="8">
    <source>
        <dbReference type="ARBA" id="ARBA00022679"/>
    </source>
</evidence>
<dbReference type="PANTHER" id="PTHR14741">
    <property type="entry name" value="S-ADENOSYLMETHIONINE-DEPENDENT METHYLTRANSFERASE RELATED"/>
    <property type="match status" value="1"/>
</dbReference>
<evidence type="ECO:0000256" key="2">
    <source>
        <dbReference type="ARBA" id="ARBA00004496"/>
    </source>
</evidence>
<keyword evidence="7" id="KW-0489">Methyltransferase</keyword>
<gene>
    <name evidence="24" type="ORF">B7P43_G14902</name>
</gene>
<keyword evidence="12" id="KW-0539">Nucleus</keyword>
<evidence type="ECO:0000256" key="11">
    <source>
        <dbReference type="ARBA" id="ARBA00023163"/>
    </source>
</evidence>
<dbReference type="SUPFAM" id="SSF53335">
    <property type="entry name" value="S-adenosyl-L-methionine-dependent methyltransferases"/>
    <property type="match status" value="1"/>
</dbReference>
<keyword evidence="11" id="KW-0804">Transcription</keyword>
<feature type="compositionally biased region" description="Acidic residues" evidence="23">
    <location>
        <begin position="1"/>
        <end position="12"/>
    </location>
</feature>
<dbReference type="InterPro" id="IPR019012">
    <property type="entry name" value="RNA_cap_Gua-N2-MeTrfase"/>
</dbReference>
<keyword evidence="25" id="KW-1185">Reference proteome</keyword>
<proteinExistence type="inferred from homology"/>
<name>A0A2J7RQX6_9NEOP</name>
<evidence type="ECO:0000313" key="24">
    <source>
        <dbReference type="EMBL" id="PNF43235.1"/>
    </source>
</evidence>
<reference evidence="24 25" key="1">
    <citation type="submission" date="2017-12" db="EMBL/GenBank/DDBJ databases">
        <title>Hemimetabolous genomes reveal molecular basis of termite eusociality.</title>
        <authorList>
            <person name="Harrison M.C."/>
            <person name="Jongepier E."/>
            <person name="Robertson H.M."/>
            <person name="Arning N."/>
            <person name="Bitard-Feildel T."/>
            <person name="Chao H."/>
            <person name="Childers C.P."/>
            <person name="Dinh H."/>
            <person name="Doddapaneni H."/>
            <person name="Dugan S."/>
            <person name="Gowin J."/>
            <person name="Greiner C."/>
            <person name="Han Y."/>
            <person name="Hu H."/>
            <person name="Hughes D.S.T."/>
            <person name="Huylmans A.-K."/>
            <person name="Kemena C."/>
            <person name="Kremer L.P.M."/>
            <person name="Lee S.L."/>
            <person name="Lopez-Ezquerra A."/>
            <person name="Mallet L."/>
            <person name="Monroy-Kuhn J.M."/>
            <person name="Moser A."/>
            <person name="Murali S.C."/>
            <person name="Muzny D.M."/>
            <person name="Otani S."/>
            <person name="Piulachs M.-D."/>
            <person name="Poelchau M."/>
            <person name="Qu J."/>
            <person name="Schaub F."/>
            <person name="Wada-Katsumata A."/>
            <person name="Worley K.C."/>
            <person name="Xie Q."/>
            <person name="Ylla G."/>
            <person name="Poulsen M."/>
            <person name="Gibbs R.A."/>
            <person name="Schal C."/>
            <person name="Richards S."/>
            <person name="Belles X."/>
            <person name="Korb J."/>
            <person name="Bornberg-Bauer E."/>
        </authorList>
    </citation>
    <scope>NUCLEOTIDE SEQUENCE [LARGE SCALE GENOMIC DNA]</scope>
    <source>
        <tissue evidence="24">Whole body</tissue>
    </source>
</reference>
<evidence type="ECO:0000256" key="16">
    <source>
        <dbReference type="ARBA" id="ARBA00048763"/>
    </source>
</evidence>
<dbReference type="GO" id="GO:0005737">
    <property type="term" value="C:cytoplasm"/>
    <property type="evidence" value="ECO:0007669"/>
    <property type="project" value="UniProtKB-SubCell"/>
</dbReference>
<dbReference type="InterPro" id="IPR029063">
    <property type="entry name" value="SAM-dependent_MTases_sf"/>
</dbReference>
<accession>A0A2J7RQX6</accession>
<dbReference type="GO" id="GO:0071164">
    <property type="term" value="F:RNA cap trimethylguanosine synthase activity"/>
    <property type="evidence" value="ECO:0007669"/>
    <property type="project" value="TreeGrafter"/>
</dbReference>
<evidence type="ECO:0000256" key="23">
    <source>
        <dbReference type="SAM" id="MobiDB-lite"/>
    </source>
</evidence>
<dbReference type="Gene3D" id="3.40.50.150">
    <property type="entry name" value="Vaccinia Virus protein VP39"/>
    <property type="match status" value="1"/>
</dbReference>
<keyword evidence="8" id="KW-0808">Transferase</keyword>
<evidence type="ECO:0000256" key="3">
    <source>
        <dbReference type="ARBA" id="ARBA00004604"/>
    </source>
</evidence>
<evidence type="ECO:0000256" key="4">
    <source>
        <dbReference type="ARBA" id="ARBA00018517"/>
    </source>
</evidence>
<evidence type="ECO:0000256" key="5">
    <source>
        <dbReference type="ARBA" id="ARBA00022490"/>
    </source>
</evidence>
<comment type="caution">
    <text evidence="24">The sequence shown here is derived from an EMBL/GenBank/DDBJ whole genome shotgun (WGS) entry which is preliminary data.</text>
</comment>
<dbReference type="Proteomes" id="UP000235965">
    <property type="component" value="Unassembled WGS sequence"/>
</dbReference>
<comment type="similarity">
    <text evidence="13">Belongs to the methyltransferase superfamily. Trimethylguanosine synthase family.</text>
</comment>
<feature type="region of interest" description="Disordered" evidence="23">
    <location>
        <begin position="1"/>
        <end position="42"/>
    </location>
</feature>
<comment type="catalytic activity">
    <reaction evidence="17">
        <text>a 5'-end (N(7)-methyl 5'-triphosphoguanosine)-ribonucleoside in snRNA + S-adenosyl-L-methionine = a 5'-end (N(2),N(7)-dimethyl 5'-triphosphoguanosine)-ribonucleoside in snRNA + S-adenosyl-L-homocysteine + H(+)</text>
        <dbReference type="Rhea" id="RHEA:78471"/>
        <dbReference type="Rhea" id="RHEA-COMP:19085"/>
        <dbReference type="Rhea" id="RHEA-COMP:19087"/>
        <dbReference type="ChEBI" id="CHEBI:15378"/>
        <dbReference type="ChEBI" id="CHEBI:57856"/>
        <dbReference type="ChEBI" id="CHEBI:59789"/>
        <dbReference type="ChEBI" id="CHEBI:156461"/>
        <dbReference type="ChEBI" id="CHEBI:172880"/>
    </reaction>
    <physiologicalReaction direction="left-to-right" evidence="17">
        <dbReference type="Rhea" id="RHEA:78472"/>
    </physiologicalReaction>
</comment>
<dbReference type="GO" id="GO:0005730">
    <property type="term" value="C:nucleolus"/>
    <property type="evidence" value="ECO:0007669"/>
    <property type="project" value="UniProtKB-SubCell"/>
</dbReference>
<evidence type="ECO:0000313" key="25">
    <source>
        <dbReference type="Proteomes" id="UP000235965"/>
    </source>
</evidence>
<dbReference type="AlphaFoldDB" id="A0A2J7RQX6"/>
<keyword evidence="5" id="KW-0963">Cytoplasm</keyword>
<evidence type="ECO:0000256" key="20">
    <source>
        <dbReference type="ARBA" id="ARBA00064494"/>
    </source>
</evidence>
<evidence type="ECO:0000256" key="22">
    <source>
        <dbReference type="ARBA" id="ARBA00081504"/>
    </source>
</evidence>
<evidence type="ECO:0000256" key="18">
    <source>
        <dbReference type="ARBA" id="ARBA00049790"/>
    </source>
</evidence>
<comment type="function">
    <text evidence="19">Catalyzes the 2 serial methylation steps for the conversion of the 7-monomethylguanosine (m(7)G) caps of snRNAs and snoRNAs to a 2,2,7-trimethylguanosine (m(2,2,7)G) cap structure. The enzyme is specific for guanine, and N7 methylation must precede N2 methylation. Hypermethylation of the m7G cap of U snRNAs leads to their concentration in nuclear foci, their colocalization with coilin and the formation of canonical Cajal bodies (CBs). Plays a role in transcriptional regulation.</text>
</comment>
<evidence type="ECO:0000256" key="13">
    <source>
        <dbReference type="ARBA" id="ARBA00025783"/>
    </source>
</evidence>
<evidence type="ECO:0000256" key="9">
    <source>
        <dbReference type="ARBA" id="ARBA00022691"/>
    </source>
</evidence>
<comment type="catalytic activity">
    <reaction evidence="15">
        <text>a 5'-end (N(7)-methyl 5'-triphosphoguanosine)-ribonucleoside in snoRNA + S-adenosyl-L-methionine = a 5'-end (N(2),N(7)-dimethyl 5'-triphosphoguanosine)-ribonucleoside in snoRNA + S-adenosyl-L-homocysteine + H(+)</text>
        <dbReference type="Rhea" id="RHEA:78475"/>
        <dbReference type="Rhea" id="RHEA-COMP:19086"/>
        <dbReference type="Rhea" id="RHEA-COMP:19088"/>
        <dbReference type="ChEBI" id="CHEBI:15378"/>
        <dbReference type="ChEBI" id="CHEBI:57856"/>
        <dbReference type="ChEBI" id="CHEBI:59789"/>
        <dbReference type="ChEBI" id="CHEBI:156461"/>
        <dbReference type="ChEBI" id="CHEBI:172880"/>
    </reaction>
    <physiologicalReaction direction="left-to-right" evidence="15">
        <dbReference type="Rhea" id="RHEA:78476"/>
    </physiologicalReaction>
</comment>
<sequence>MDLAESEYEDSSEVMGNEPKLDVKVETSPTEEDKDQLTVKESSTEDIILTDSFSLEEEEKVVKKSQQQKKKKKKQNKRTSLTSLPEEVASNKILKKYWIRRYQLFSKFDEGIKLDEESWFSVTPERVAEHIAERCRCDIVVDAFCGAGGNSIQFAFTCAHVIAIDIDPKKIALARHNADVYGVADRIEFVVGDFLSLAPSLQADVVFLAPPWGGPQYLNVDAYSIESIMQPVGGAQLFKISLGITENIAYYVPRNINTDQLVVLAGPGGQVEIEQNFLDKRLVAVTAYYGELIHE</sequence>
<evidence type="ECO:0000256" key="1">
    <source>
        <dbReference type="ARBA" id="ARBA00004408"/>
    </source>
</evidence>
<evidence type="ECO:0000256" key="7">
    <source>
        <dbReference type="ARBA" id="ARBA00022603"/>
    </source>
</evidence>
<evidence type="ECO:0000256" key="14">
    <source>
        <dbReference type="ARBA" id="ARBA00047418"/>
    </source>
</evidence>
<dbReference type="EMBL" id="NEVH01000613">
    <property type="protein sequence ID" value="PNF43235.1"/>
    <property type="molecule type" value="Genomic_DNA"/>
</dbReference>
<dbReference type="GO" id="GO:0015030">
    <property type="term" value="C:Cajal body"/>
    <property type="evidence" value="ECO:0007669"/>
    <property type="project" value="UniProtKB-SubCell"/>
</dbReference>
<evidence type="ECO:0000256" key="19">
    <source>
        <dbReference type="ARBA" id="ARBA00057179"/>
    </source>
</evidence>
<comment type="subunit">
    <text evidence="20">May form homooligomers. Interacts with CREBBP/CBP, EED/WAIT1, EP300/P300, NCOA6/PRIP, PPARBP/PBP and SMN.</text>
</comment>
<dbReference type="CDD" id="cd02440">
    <property type="entry name" value="AdoMet_MTases"/>
    <property type="match status" value="1"/>
</dbReference>
<evidence type="ECO:0000256" key="12">
    <source>
        <dbReference type="ARBA" id="ARBA00023242"/>
    </source>
</evidence>
<keyword evidence="9" id="KW-0949">S-adenosyl-L-methionine</keyword>
<organism evidence="24 25">
    <name type="scientific">Cryptotermes secundus</name>
    <dbReference type="NCBI Taxonomy" id="105785"/>
    <lineage>
        <taxon>Eukaryota</taxon>
        <taxon>Metazoa</taxon>
        <taxon>Ecdysozoa</taxon>
        <taxon>Arthropoda</taxon>
        <taxon>Hexapoda</taxon>
        <taxon>Insecta</taxon>
        <taxon>Pterygota</taxon>
        <taxon>Neoptera</taxon>
        <taxon>Polyneoptera</taxon>
        <taxon>Dictyoptera</taxon>
        <taxon>Blattodea</taxon>
        <taxon>Blattoidea</taxon>
        <taxon>Termitoidae</taxon>
        <taxon>Kalotermitidae</taxon>
        <taxon>Cryptotermitinae</taxon>
        <taxon>Cryptotermes</taxon>
    </lineage>
</organism>
<protein>
    <recommendedName>
        <fullName evidence="4">Trimethylguanosine synthase</fullName>
    </recommendedName>
    <alternativeName>
        <fullName evidence="18">Cap-specific guanine-N(2) methyltransferase</fullName>
    </alternativeName>
    <alternativeName>
        <fullName evidence="21">Nuclear receptor coactivator 6-interacting protein</fullName>
    </alternativeName>
    <alternativeName>
        <fullName evidence="22">PRIP-interacting protein with methyltransferase motif</fullName>
    </alternativeName>
</protein>
<evidence type="ECO:0000256" key="21">
    <source>
        <dbReference type="ARBA" id="ARBA00079339"/>
    </source>
</evidence>
<evidence type="ECO:0000256" key="10">
    <source>
        <dbReference type="ARBA" id="ARBA00023015"/>
    </source>
</evidence>
<dbReference type="PANTHER" id="PTHR14741:SF32">
    <property type="entry name" value="TRIMETHYLGUANOSINE SYNTHASE"/>
    <property type="match status" value="1"/>
</dbReference>
<keyword evidence="10" id="KW-0805">Transcription regulation</keyword>
<comment type="catalytic activity">
    <reaction evidence="14">
        <text>a 5'-end (N(2),N(7)-dimethyl 5'-triphosphoguanosine)-ribonucleoside in snoRNA + S-adenosyl-L-methionine = a 5'-end (N(2),N(2),N(7)-trimethyl 5'-triphosphoguanosine)-ribonucleoside in snoRNA + S-adenosyl-L-homocysteine + H(+)</text>
        <dbReference type="Rhea" id="RHEA:78507"/>
        <dbReference type="Rhea" id="RHEA-COMP:19088"/>
        <dbReference type="Rhea" id="RHEA-COMP:19090"/>
        <dbReference type="ChEBI" id="CHEBI:15378"/>
        <dbReference type="ChEBI" id="CHEBI:57856"/>
        <dbReference type="ChEBI" id="CHEBI:59789"/>
        <dbReference type="ChEBI" id="CHEBI:167623"/>
        <dbReference type="ChEBI" id="CHEBI:172880"/>
    </reaction>
    <physiologicalReaction direction="left-to-right" evidence="14">
        <dbReference type="Rhea" id="RHEA:78508"/>
    </physiologicalReaction>
</comment>
<dbReference type="FunFam" id="3.40.50.150:FF:000066">
    <property type="entry name" value="Trimethylguanosine synthase 1"/>
    <property type="match status" value="1"/>
</dbReference>
<dbReference type="Pfam" id="PF09445">
    <property type="entry name" value="Methyltransf_15"/>
    <property type="match status" value="1"/>
</dbReference>
<evidence type="ECO:0000256" key="6">
    <source>
        <dbReference type="ARBA" id="ARBA00022553"/>
    </source>
</evidence>